<evidence type="ECO:0000256" key="2">
    <source>
        <dbReference type="SAM" id="Phobius"/>
    </source>
</evidence>
<dbReference type="EMBL" id="BAFE01000030">
    <property type="protein sequence ID" value="GAB47995.1"/>
    <property type="molecule type" value="Genomic_DNA"/>
</dbReference>
<feature type="transmembrane region" description="Helical" evidence="2">
    <location>
        <begin position="20"/>
        <end position="43"/>
    </location>
</feature>
<dbReference type="STRING" id="1089455.MOPEL_032_00370"/>
<feature type="compositionally biased region" description="Basic and acidic residues" evidence="1">
    <location>
        <begin position="70"/>
        <end position="88"/>
    </location>
</feature>
<sequence>MSMFLTLATAAENGHVHLPMPAWAFGVLGLGVFLALLLFVWMFRHTASSLLEGGHGPAQGDFAHGNAPEGHGHDGRHGTTGDDHGRRH</sequence>
<keyword evidence="2" id="KW-1133">Transmembrane helix</keyword>
<keyword evidence="4" id="KW-1185">Reference proteome</keyword>
<proteinExistence type="predicted"/>
<keyword evidence="2" id="KW-0472">Membrane</keyword>
<comment type="caution">
    <text evidence="3">The sequence shown here is derived from an EMBL/GenBank/DDBJ whole genome shotgun (WGS) entry which is preliminary data.</text>
</comment>
<dbReference type="AlphaFoldDB" id="H5UQI7"/>
<dbReference type="RefSeq" id="WP_009481893.1">
    <property type="nucleotide sequence ID" value="NZ_BAFE01000030.1"/>
</dbReference>
<evidence type="ECO:0000313" key="3">
    <source>
        <dbReference type="EMBL" id="GAB47995.1"/>
    </source>
</evidence>
<keyword evidence="2" id="KW-0812">Transmembrane</keyword>
<dbReference type="Proteomes" id="UP000004367">
    <property type="component" value="Unassembled WGS sequence"/>
</dbReference>
<organism evidence="3 4">
    <name type="scientific">Mobilicoccus pelagius NBRC 104925</name>
    <dbReference type="NCBI Taxonomy" id="1089455"/>
    <lineage>
        <taxon>Bacteria</taxon>
        <taxon>Bacillati</taxon>
        <taxon>Actinomycetota</taxon>
        <taxon>Actinomycetes</taxon>
        <taxon>Micrococcales</taxon>
        <taxon>Dermatophilaceae</taxon>
        <taxon>Mobilicoccus</taxon>
    </lineage>
</organism>
<accession>H5UQI7</accession>
<name>H5UQI7_9MICO</name>
<protein>
    <submittedName>
        <fullName evidence="3">Uncharacterized protein</fullName>
    </submittedName>
</protein>
<evidence type="ECO:0000256" key="1">
    <source>
        <dbReference type="SAM" id="MobiDB-lite"/>
    </source>
</evidence>
<reference evidence="3 4" key="1">
    <citation type="submission" date="2012-02" db="EMBL/GenBank/DDBJ databases">
        <title>Whole genome shotgun sequence of Mobilicoccus pelagius NBRC 104925.</title>
        <authorList>
            <person name="Yoshida Y."/>
            <person name="Hosoyama A."/>
            <person name="Tsuchikane K."/>
            <person name="Katsumata H."/>
            <person name="Yamazaki S."/>
            <person name="Fujita N."/>
        </authorList>
    </citation>
    <scope>NUCLEOTIDE SEQUENCE [LARGE SCALE GENOMIC DNA]</scope>
    <source>
        <strain evidence="3 4">NBRC 104925</strain>
    </source>
</reference>
<gene>
    <name evidence="3" type="ORF">MOPEL_032_00370</name>
</gene>
<feature type="region of interest" description="Disordered" evidence="1">
    <location>
        <begin position="54"/>
        <end position="88"/>
    </location>
</feature>
<evidence type="ECO:0000313" key="4">
    <source>
        <dbReference type="Proteomes" id="UP000004367"/>
    </source>
</evidence>